<gene>
    <name evidence="1" type="ORF">HDID_LOCUS3510</name>
</gene>
<protein>
    <submittedName>
        <fullName evidence="3">C2 tensin-type domain-containing protein</fullName>
    </submittedName>
</protein>
<accession>A0A0R3SFA8</accession>
<dbReference type="Proteomes" id="UP000274504">
    <property type="component" value="Unassembled WGS sequence"/>
</dbReference>
<evidence type="ECO:0000313" key="2">
    <source>
        <dbReference type="Proteomes" id="UP000274504"/>
    </source>
</evidence>
<proteinExistence type="predicted"/>
<organism evidence="3">
    <name type="scientific">Hymenolepis diminuta</name>
    <name type="common">Rat tapeworm</name>
    <dbReference type="NCBI Taxonomy" id="6216"/>
    <lineage>
        <taxon>Eukaryota</taxon>
        <taxon>Metazoa</taxon>
        <taxon>Spiralia</taxon>
        <taxon>Lophotrochozoa</taxon>
        <taxon>Platyhelminthes</taxon>
        <taxon>Cestoda</taxon>
        <taxon>Eucestoda</taxon>
        <taxon>Cyclophyllidea</taxon>
        <taxon>Hymenolepididae</taxon>
        <taxon>Hymenolepis</taxon>
    </lineage>
</organism>
<name>A0A0R3SFA8_HYMDI</name>
<evidence type="ECO:0000313" key="1">
    <source>
        <dbReference type="EMBL" id="VDL34153.1"/>
    </source>
</evidence>
<sequence>MADRSHATRITILLREFNRSDHYLCSSYFQPMDPADLTYEKIITDFAPVSDLVLSKKTNSDVSFSFLVFDPPAMPRFHSDFCPPWTRNPMSRSPVADPNLLEDC</sequence>
<dbReference type="WBParaSite" id="HDID_0000351201-mRNA-1">
    <property type="protein sequence ID" value="HDID_0000351201-mRNA-1"/>
    <property type="gene ID" value="HDID_0000351201"/>
</dbReference>
<dbReference type="EMBL" id="UYSG01001081">
    <property type="protein sequence ID" value="VDL34153.1"/>
    <property type="molecule type" value="Genomic_DNA"/>
</dbReference>
<dbReference type="OrthoDB" id="6270619at2759"/>
<reference evidence="3" key="1">
    <citation type="submission" date="2017-02" db="UniProtKB">
        <authorList>
            <consortium name="WormBaseParasite"/>
        </authorList>
    </citation>
    <scope>IDENTIFICATION</scope>
</reference>
<reference evidence="1 2" key="2">
    <citation type="submission" date="2018-11" db="EMBL/GenBank/DDBJ databases">
        <authorList>
            <consortium name="Pathogen Informatics"/>
        </authorList>
    </citation>
    <scope>NUCLEOTIDE SEQUENCE [LARGE SCALE GENOMIC DNA]</scope>
</reference>
<evidence type="ECO:0000313" key="3">
    <source>
        <dbReference type="WBParaSite" id="HDID_0000351201-mRNA-1"/>
    </source>
</evidence>
<dbReference type="AlphaFoldDB" id="A0A0R3SFA8"/>